<dbReference type="InterPro" id="IPR036390">
    <property type="entry name" value="WH_DNA-bd_sf"/>
</dbReference>
<keyword evidence="4" id="KW-0804">Transcription</keyword>
<keyword evidence="7" id="KW-1185">Reference proteome</keyword>
<dbReference type="InterPro" id="IPR005119">
    <property type="entry name" value="LysR_subst-bd"/>
</dbReference>
<dbReference type="Gene3D" id="3.40.190.10">
    <property type="entry name" value="Periplasmic binding protein-like II"/>
    <property type="match status" value="2"/>
</dbReference>
<dbReference type="EMBL" id="CP081150">
    <property type="protein sequence ID" value="QZA79503.1"/>
    <property type="molecule type" value="Genomic_DNA"/>
</dbReference>
<dbReference type="InterPro" id="IPR000847">
    <property type="entry name" value="LysR_HTH_N"/>
</dbReference>
<dbReference type="Pfam" id="PF03466">
    <property type="entry name" value="LysR_substrate"/>
    <property type="match status" value="1"/>
</dbReference>
<dbReference type="Pfam" id="PF00126">
    <property type="entry name" value="HTH_1"/>
    <property type="match status" value="1"/>
</dbReference>
<dbReference type="PROSITE" id="PS50931">
    <property type="entry name" value="HTH_LYSR"/>
    <property type="match status" value="1"/>
</dbReference>
<reference evidence="6 7" key="1">
    <citation type="submission" date="2021-08" db="EMBL/GenBank/DDBJ databases">
        <title>complete genome sequencing of Deefgea sp. D25.</title>
        <authorList>
            <person name="Bae J.-W."/>
            <person name="Gim D.-H."/>
        </authorList>
    </citation>
    <scope>NUCLEOTIDE SEQUENCE [LARGE SCALE GENOMIC DNA]</scope>
    <source>
        <strain evidence="6 7">D25</strain>
    </source>
</reference>
<organism evidence="6 7">
    <name type="scientific">Deefgea tanakiae</name>
    <dbReference type="NCBI Taxonomy" id="2865840"/>
    <lineage>
        <taxon>Bacteria</taxon>
        <taxon>Pseudomonadati</taxon>
        <taxon>Pseudomonadota</taxon>
        <taxon>Betaproteobacteria</taxon>
        <taxon>Neisseriales</taxon>
        <taxon>Chitinibacteraceae</taxon>
        <taxon>Deefgea</taxon>
    </lineage>
</organism>
<dbReference type="SUPFAM" id="SSF46785">
    <property type="entry name" value="Winged helix' DNA-binding domain"/>
    <property type="match status" value="1"/>
</dbReference>
<proteinExistence type="inferred from homology"/>
<dbReference type="Proteomes" id="UP000825679">
    <property type="component" value="Chromosome"/>
</dbReference>
<dbReference type="InterPro" id="IPR050389">
    <property type="entry name" value="LysR-type_TF"/>
</dbReference>
<evidence type="ECO:0000256" key="3">
    <source>
        <dbReference type="ARBA" id="ARBA00023125"/>
    </source>
</evidence>
<evidence type="ECO:0000259" key="5">
    <source>
        <dbReference type="PROSITE" id="PS50931"/>
    </source>
</evidence>
<sequence length="319" mass="34870">MHNMHDPLRQLDLNLLLIFDALYRHGSVAKAANELCISPSAFSHALARLRDSLSDELFVRFGNRMQATIRAEQIAQVVGDALGALSTCLPSTSAFDPATSTQTFVFAATDYTAFALLPMFIAQLQHFAPGLSIKVVYSNGQDSYDDLVAGKVDFVLGFAEEFGSSRDGIGAIECFTDDYVVVVRKDHSTIRSEPSLVQYLSARHVVVTPWNEARGVIDRALEKLGLHRNIAVQLPSLMAAPFIVGSSDLLITLPHRAALALSTAAAVRLFPTPFSAPQNVLKVFFNVKHSKIAGHNWVSKQILQAIHEQKDILEASSLQ</sequence>
<comment type="similarity">
    <text evidence="1">Belongs to the LysR transcriptional regulatory family.</text>
</comment>
<evidence type="ECO:0000256" key="4">
    <source>
        <dbReference type="ARBA" id="ARBA00023163"/>
    </source>
</evidence>
<accession>A0ABX8ZAC7</accession>
<name>A0ABX8ZAC7_9NEIS</name>
<keyword evidence="2" id="KW-0805">Transcription regulation</keyword>
<evidence type="ECO:0000313" key="7">
    <source>
        <dbReference type="Proteomes" id="UP000825679"/>
    </source>
</evidence>
<evidence type="ECO:0000256" key="2">
    <source>
        <dbReference type="ARBA" id="ARBA00023015"/>
    </source>
</evidence>
<dbReference type="InterPro" id="IPR036388">
    <property type="entry name" value="WH-like_DNA-bd_sf"/>
</dbReference>
<dbReference type="PANTHER" id="PTHR30118:SF15">
    <property type="entry name" value="TRANSCRIPTIONAL REGULATORY PROTEIN"/>
    <property type="match status" value="1"/>
</dbReference>
<dbReference type="PANTHER" id="PTHR30118">
    <property type="entry name" value="HTH-TYPE TRANSCRIPTIONAL REGULATOR LEUO-RELATED"/>
    <property type="match status" value="1"/>
</dbReference>
<gene>
    <name evidence="6" type="ORF">K4H28_09845</name>
</gene>
<evidence type="ECO:0000256" key="1">
    <source>
        <dbReference type="ARBA" id="ARBA00009437"/>
    </source>
</evidence>
<evidence type="ECO:0000313" key="6">
    <source>
        <dbReference type="EMBL" id="QZA79503.1"/>
    </source>
</evidence>
<keyword evidence="3" id="KW-0238">DNA-binding</keyword>
<feature type="domain" description="HTH lysR-type" evidence="5">
    <location>
        <begin position="11"/>
        <end position="68"/>
    </location>
</feature>
<protein>
    <submittedName>
        <fullName evidence="6">LysR family transcriptional regulator</fullName>
    </submittedName>
</protein>
<dbReference type="SUPFAM" id="SSF53850">
    <property type="entry name" value="Periplasmic binding protein-like II"/>
    <property type="match status" value="1"/>
</dbReference>
<dbReference type="Gene3D" id="1.10.10.10">
    <property type="entry name" value="Winged helix-like DNA-binding domain superfamily/Winged helix DNA-binding domain"/>
    <property type="match status" value="1"/>
</dbReference>